<dbReference type="EMBL" id="LXQA010010145">
    <property type="protein sequence ID" value="MCH86326.1"/>
    <property type="molecule type" value="Genomic_DNA"/>
</dbReference>
<proteinExistence type="predicted"/>
<evidence type="ECO:0000256" key="1">
    <source>
        <dbReference type="ARBA" id="ARBA00000885"/>
    </source>
</evidence>
<name>A0A392MFP3_9FABA</name>
<evidence type="ECO:0000256" key="3">
    <source>
        <dbReference type="ARBA" id="ARBA00022679"/>
    </source>
</evidence>
<sequence length="242" mass="26928">MEALQGYKSGCSATSAGMGDIGEQLYWGDDCKLDFKQSAEAISVLCYPFLKSRNFCFLAIGTAEERRIWSYQAQRLTSLGFSILSEYSECNSGAQDITTVTYLAMRILVMLTDLKGWKGITDDNRLDADLAVKGLVEFTGSKKSGSYVSIARYISALDNYSSQMKVITQADEKFVITASAITLAVRPFYLTNSDGERPDMLNVNHGAMQYIVYLMTIPWLVQHLPPVLLPALKHKSILFTCF</sequence>
<dbReference type="PANTHER" id="PTHR45700">
    <property type="entry name" value="UBIQUITIN-PROTEIN LIGASE E3C"/>
    <property type="match status" value="1"/>
</dbReference>
<keyword evidence="3" id="KW-0808">Transferase</keyword>
<evidence type="ECO:0000313" key="5">
    <source>
        <dbReference type="Proteomes" id="UP000265520"/>
    </source>
</evidence>
<reference evidence="4 5" key="1">
    <citation type="journal article" date="2018" name="Front. Plant Sci.">
        <title>Red Clover (Trifolium pratense) and Zigzag Clover (T. medium) - A Picture of Genomic Similarities and Differences.</title>
        <authorList>
            <person name="Dluhosova J."/>
            <person name="Istvanek J."/>
            <person name="Nedelnik J."/>
            <person name="Repkova J."/>
        </authorList>
    </citation>
    <scope>NUCLEOTIDE SEQUENCE [LARGE SCALE GENOMIC DNA]</scope>
    <source>
        <strain evidence="5">cv. 10/8</strain>
        <tissue evidence="4">Leaf</tissue>
    </source>
</reference>
<keyword evidence="5" id="KW-1185">Reference proteome</keyword>
<protein>
    <recommendedName>
        <fullName evidence="2">HECT-type E3 ubiquitin transferase</fullName>
        <ecNumber evidence="2">2.3.2.26</ecNumber>
    </recommendedName>
</protein>
<evidence type="ECO:0000256" key="2">
    <source>
        <dbReference type="ARBA" id="ARBA00012485"/>
    </source>
</evidence>
<dbReference type="InterPro" id="IPR044611">
    <property type="entry name" value="E3A/B/C-like"/>
</dbReference>
<organism evidence="4 5">
    <name type="scientific">Trifolium medium</name>
    <dbReference type="NCBI Taxonomy" id="97028"/>
    <lineage>
        <taxon>Eukaryota</taxon>
        <taxon>Viridiplantae</taxon>
        <taxon>Streptophyta</taxon>
        <taxon>Embryophyta</taxon>
        <taxon>Tracheophyta</taxon>
        <taxon>Spermatophyta</taxon>
        <taxon>Magnoliopsida</taxon>
        <taxon>eudicotyledons</taxon>
        <taxon>Gunneridae</taxon>
        <taxon>Pentapetalae</taxon>
        <taxon>rosids</taxon>
        <taxon>fabids</taxon>
        <taxon>Fabales</taxon>
        <taxon>Fabaceae</taxon>
        <taxon>Papilionoideae</taxon>
        <taxon>50 kb inversion clade</taxon>
        <taxon>NPAAA clade</taxon>
        <taxon>Hologalegina</taxon>
        <taxon>IRL clade</taxon>
        <taxon>Trifolieae</taxon>
        <taxon>Trifolium</taxon>
    </lineage>
</organism>
<gene>
    <name evidence="4" type="ORF">A2U01_0007181</name>
</gene>
<dbReference type="AlphaFoldDB" id="A0A392MFP3"/>
<accession>A0A392MFP3</accession>
<feature type="non-terminal residue" evidence="4">
    <location>
        <position position="242"/>
    </location>
</feature>
<dbReference type="Proteomes" id="UP000265520">
    <property type="component" value="Unassembled WGS sequence"/>
</dbReference>
<comment type="catalytic activity">
    <reaction evidence="1">
        <text>S-ubiquitinyl-[E2 ubiquitin-conjugating enzyme]-L-cysteine + [acceptor protein]-L-lysine = [E2 ubiquitin-conjugating enzyme]-L-cysteine + N(6)-ubiquitinyl-[acceptor protein]-L-lysine.</text>
        <dbReference type="EC" id="2.3.2.26"/>
    </reaction>
</comment>
<dbReference type="GO" id="GO:0000209">
    <property type="term" value="P:protein polyubiquitination"/>
    <property type="evidence" value="ECO:0007669"/>
    <property type="project" value="InterPro"/>
</dbReference>
<dbReference type="GO" id="GO:0006511">
    <property type="term" value="P:ubiquitin-dependent protein catabolic process"/>
    <property type="evidence" value="ECO:0007669"/>
    <property type="project" value="TreeGrafter"/>
</dbReference>
<comment type="caution">
    <text evidence="4">The sequence shown here is derived from an EMBL/GenBank/DDBJ whole genome shotgun (WGS) entry which is preliminary data.</text>
</comment>
<evidence type="ECO:0000313" key="4">
    <source>
        <dbReference type="EMBL" id="MCH86326.1"/>
    </source>
</evidence>
<dbReference type="EC" id="2.3.2.26" evidence="2"/>
<dbReference type="GO" id="GO:0061630">
    <property type="term" value="F:ubiquitin protein ligase activity"/>
    <property type="evidence" value="ECO:0007669"/>
    <property type="project" value="UniProtKB-EC"/>
</dbReference>
<dbReference type="PANTHER" id="PTHR45700:SF2">
    <property type="entry name" value="UBIQUITIN-PROTEIN LIGASE E3C"/>
    <property type="match status" value="1"/>
</dbReference>